<reference evidence="1" key="1">
    <citation type="submission" date="2022-05" db="EMBL/GenBank/DDBJ databases">
        <title>The Musa troglodytarum L. genome provides insights into the mechanism of non-climacteric behaviour and enrichment of carotenoids.</title>
        <authorList>
            <person name="Wang J."/>
        </authorList>
    </citation>
    <scope>NUCLEOTIDE SEQUENCE</scope>
    <source>
        <tissue evidence="1">Leaf</tissue>
    </source>
</reference>
<keyword evidence="2" id="KW-1185">Reference proteome</keyword>
<dbReference type="AlphaFoldDB" id="A0A9E7K9U9"/>
<evidence type="ECO:0000313" key="1">
    <source>
        <dbReference type="EMBL" id="URE09559.1"/>
    </source>
</evidence>
<dbReference type="EMBL" id="CP097508">
    <property type="protein sequence ID" value="URE09559.1"/>
    <property type="molecule type" value="Genomic_DNA"/>
</dbReference>
<protein>
    <submittedName>
        <fullName evidence="1">Uncharacterized protein</fullName>
    </submittedName>
</protein>
<accession>A0A9E7K9U9</accession>
<gene>
    <name evidence="1" type="ORF">MUK42_26805</name>
</gene>
<sequence>MFTLVDSLFALVPNPCSNPRFPGPLFAFLPEARSINHRGTPFCSLRHRSRSRNLFIGPFPRSSSRRIVIV</sequence>
<name>A0A9E7K9U9_9LILI</name>
<dbReference type="Proteomes" id="UP001055439">
    <property type="component" value="Chromosome 6"/>
</dbReference>
<organism evidence="1 2">
    <name type="scientific">Musa troglodytarum</name>
    <name type="common">fe'i banana</name>
    <dbReference type="NCBI Taxonomy" id="320322"/>
    <lineage>
        <taxon>Eukaryota</taxon>
        <taxon>Viridiplantae</taxon>
        <taxon>Streptophyta</taxon>
        <taxon>Embryophyta</taxon>
        <taxon>Tracheophyta</taxon>
        <taxon>Spermatophyta</taxon>
        <taxon>Magnoliopsida</taxon>
        <taxon>Liliopsida</taxon>
        <taxon>Zingiberales</taxon>
        <taxon>Musaceae</taxon>
        <taxon>Musa</taxon>
    </lineage>
</organism>
<proteinExistence type="predicted"/>
<evidence type="ECO:0000313" key="2">
    <source>
        <dbReference type="Proteomes" id="UP001055439"/>
    </source>
</evidence>